<reference evidence="7" key="1">
    <citation type="submission" date="2024-07" db="EMBL/GenBank/DDBJ databases">
        <title>Complete genome sequences of cellulolytic bacteria, Kitasatospora sp. CMC57 and Streptomyces sp. CMC78, isolated from Japanese agricultural soil.</title>
        <authorList>
            <person name="Hashimoto T."/>
            <person name="Ito M."/>
            <person name="Iwamoto M."/>
            <person name="Fukahori D."/>
            <person name="Shoda T."/>
            <person name="Sakoda M."/>
            <person name="Morohoshi T."/>
            <person name="Mitsuboshi M."/>
            <person name="Nishizawa T."/>
        </authorList>
    </citation>
    <scope>NUCLEOTIDE SEQUENCE</scope>
    <source>
        <strain evidence="7">CMC57</strain>
    </source>
</reference>
<comment type="similarity">
    <text evidence="1">Belongs to the FMO family.</text>
</comment>
<name>A0AB33K0D8_9ACTN</name>
<evidence type="ECO:0000256" key="1">
    <source>
        <dbReference type="ARBA" id="ARBA00009183"/>
    </source>
</evidence>
<protein>
    <submittedName>
        <fullName evidence="7">Uncharacterized protein</fullName>
    </submittedName>
</protein>
<dbReference type="InterPro" id="IPR020946">
    <property type="entry name" value="Flavin_mOase-like"/>
</dbReference>
<evidence type="ECO:0000256" key="2">
    <source>
        <dbReference type="ARBA" id="ARBA00010139"/>
    </source>
</evidence>
<dbReference type="InterPro" id="IPR050346">
    <property type="entry name" value="FMO-like"/>
</dbReference>
<dbReference type="GO" id="GO:0050661">
    <property type="term" value="F:NADP binding"/>
    <property type="evidence" value="ECO:0007669"/>
    <property type="project" value="InterPro"/>
</dbReference>
<evidence type="ECO:0000313" key="7">
    <source>
        <dbReference type="EMBL" id="BFP47183.1"/>
    </source>
</evidence>
<accession>A0AB33K0D8</accession>
<keyword evidence="6" id="KW-0560">Oxidoreductase</keyword>
<dbReference type="Gene3D" id="3.50.50.60">
    <property type="entry name" value="FAD/NAD(P)-binding domain"/>
    <property type="match status" value="1"/>
</dbReference>
<dbReference type="InterPro" id="IPR036188">
    <property type="entry name" value="FAD/NAD-bd_sf"/>
</dbReference>
<dbReference type="GO" id="GO:0050660">
    <property type="term" value="F:flavin adenine dinucleotide binding"/>
    <property type="evidence" value="ECO:0007669"/>
    <property type="project" value="InterPro"/>
</dbReference>
<dbReference type="AlphaFoldDB" id="A0AB33K0D8"/>
<evidence type="ECO:0000256" key="3">
    <source>
        <dbReference type="ARBA" id="ARBA00022630"/>
    </source>
</evidence>
<proteinExistence type="inferred from homology"/>
<dbReference type="PRINTS" id="PR00370">
    <property type="entry name" value="FMOXYGENASE"/>
</dbReference>
<keyword evidence="5" id="KW-0521">NADP</keyword>
<dbReference type="SUPFAM" id="SSF51905">
    <property type="entry name" value="FAD/NAD(P)-binding domain"/>
    <property type="match status" value="2"/>
</dbReference>
<evidence type="ECO:0000256" key="5">
    <source>
        <dbReference type="ARBA" id="ARBA00022857"/>
    </source>
</evidence>
<keyword evidence="3" id="KW-0285">Flavoprotein</keyword>
<dbReference type="Pfam" id="PF00743">
    <property type="entry name" value="FMO-like"/>
    <property type="match status" value="1"/>
</dbReference>
<dbReference type="InterPro" id="IPR000960">
    <property type="entry name" value="Flavin_mOase"/>
</dbReference>
<organism evidence="7">
    <name type="scientific">Kitasatospora sp. CMC57</name>
    <dbReference type="NCBI Taxonomy" id="3231513"/>
    <lineage>
        <taxon>Bacteria</taxon>
        <taxon>Bacillati</taxon>
        <taxon>Actinomycetota</taxon>
        <taxon>Actinomycetes</taxon>
        <taxon>Kitasatosporales</taxon>
        <taxon>Streptomycetaceae</taxon>
        <taxon>Kitasatospora</taxon>
    </lineage>
</organism>
<dbReference type="GO" id="GO:0004499">
    <property type="term" value="F:N,N-dimethylaniline monooxygenase activity"/>
    <property type="evidence" value="ECO:0007669"/>
    <property type="project" value="InterPro"/>
</dbReference>
<comment type="similarity">
    <text evidence="2">Belongs to the FAD-binding monooxygenase family.</text>
</comment>
<sequence>MIGAGAAGLTCVRQARAAGLDVICFEKAAELGGIWNPAGGGAYAGVRMQSSRMSMPFSDHPPTFAADFPTQAEVQDYLRSYAERYGLLDAVEFGSEVVRVARADGGWAVTARTADGRERTERVDAVMVANGELWQPRLPARLPEPGAPVKVLASPQYRGAAEYAGQRVLVVGGGVSGADIAADLAGTAARVDWSVRRRQLFLPRSIGGLYNDALFSYAGRVAVEELPYAEYLAWMGELDPDYLAMYRATGLLPESGFHGAVHVNERIVPKVFAGEVHPVAAFGGFAADGSVEFADGSGGTYDAVVLCLGYEMPDYSFIEPLPGELLRREDLYEHHFWRHDPTLAVVNTPVDTEAFGTACPYFEAVAGWVLAVHTGKAALPDERERAEWCARHLGALEDRRYLDCWLETVRLGLLSGTLPDPAVDFGAYWTLVASQVDPANLSPANQSPESLTSANLDSADLEPADLDPGRARPVPAALDHRLDLAGVRHRILAALPLDVRERLLAAGEVDVADLAGAAAVPAGRELAPWLPYRQREDDWVRAAA</sequence>
<gene>
    <name evidence="7" type="ORF">KCMC57_35510</name>
</gene>
<dbReference type="PANTHER" id="PTHR23023">
    <property type="entry name" value="DIMETHYLANILINE MONOOXYGENASE"/>
    <property type="match status" value="1"/>
</dbReference>
<evidence type="ECO:0000256" key="4">
    <source>
        <dbReference type="ARBA" id="ARBA00022827"/>
    </source>
</evidence>
<keyword evidence="4" id="KW-0274">FAD</keyword>
<evidence type="ECO:0000256" key="6">
    <source>
        <dbReference type="ARBA" id="ARBA00023002"/>
    </source>
</evidence>
<dbReference type="EMBL" id="AP035881">
    <property type="protein sequence ID" value="BFP47183.1"/>
    <property type="molecule type" value="Genomic_DNA"/>
</dbReference>